<comment type="function">
    <text evidence="1">Absolutely required for transposition of IS1.</text>
</comment>
<keyword evidence="3" id="KW-0815">Transposition</keyword>
<evidence type="ECO:0000256" key="4">
    <source>
        <dbReference type="ARBA" id="ARBA00023172"/>
    </source>
</evidence>
<comment type="caution">
    <text evidence="5">The sequence shown here is derived from an EMBL/GenBank/DDBJ whole genome shotgun (WGS) entry which is preliminary data.</text>
</comment>
<dbReference type="Proteomes" id="UP001500552">
    <property type="component" value="Unassembled WGS sequence"/>
</dbReference>
<dbReference type="InterPro" id="IPR051354">
    <property type="entry name" value="Transposase_27_IS1"/>
</dbReference>
<dbReference type="InterPro" id="IPR005063">
    <property type="entry name" value="Transposase_27"/>
</dbReference>
<protein>
    <recommendedName>
        <fullName evidence="7">Transposase</fullName>
    </recommendedName>
</protein>
<evidence type="ECO:0000313" key="6">
    <source>
        <dbReference type="Proteomes" id="UP001500552"/>
    </source>
</evidence>
<keyword evidence="4" id="KW-0233">DNA recombination</keyword>
<gene>
    <name evidence="5" type="ORF">GCM10023188_27690</name>
</gene>
<evidence type="ECO:0000256" key="2">
    <source>
        <dbReference type="ARBA" id="ARBA00008841"/>
    </source>
</evidence>
<dbReference type="EMBL" id="BAABHC010000016">
    <property type="protein sequence ID" value="GAA4435605.1"/>
    <property type="molecule type" value="Genomic_DNA"/>
</dbReference>
<evidence type="ECO:0000313" key="5">
    <source>
        <dbReference type="EMBL" id="GAA4435605.1"/>
    </source>
</evidence>
<evidence type="ECO:0000256" key="1">
    <source>
        <dbReference type="ARBA" id="ARBA00004091"/>
    </source>
</evidence>
<dbReference type="PANTHER" id="PTHR33293">
    <property type="entry name" value="INSERTION ELEMENT IS1 1 PROTEIN INSB-RELATED"/>
    <property type="match status" value="1"/>
</dbReference>
<dbReference type="NCBIfam" id="NF033558">
    <property type="entry name" value="transpos_IS1"/>
    <property type="match status" value="1"/>
</dbReference>
<organism evidence="5 6">
    <name type="scientific">Pontibacter saemangeumensis</name>
    <dbReference type="NCBI Taxonomy" id="1084525"/>
    <lineage>
        <taxon>Bacteria</taxon>
        <taxon>Pseudomonadati</taxon>
        <taxon>Bacteroidota</taxon>
        <taxon>Cytophagia</taxon>
        <taxon>Cytophagales</taxon>
        <taxon>Hymenobacteraceae</taxon>
        <taxon>Pontibacter</taxon>
    </lineage>
</organism>
<name>A0ABP8LUH4_9BACT</name>
<evidence type="ECO:0000256" key="3">
    <source>
        <dbReference type="ARBA" id="ARBA00022578"/>
    </source>
</evidence>
<keyword evidence="6" id="KW-1185">Reference proteome</keyword>
<dbReference type="PANTHER" id="PTHR33293:SF1">
    <property type="entry name" value="INSERTION ELEMENT IS1 1 PROTEIN INSB-RELATED"/>
    <property type="match status" value="1"/>
</dbReference>
<accession>A0ABP8LUH4</accession>
<dbReference type="Pfam" id="PF03400">
    <property type="entry name" value="DDE_Tnp_IS1"/>
    <property type="match status" value="1"/>
</dbReference>
<evidence type="ECO:0008006" key="7">
    <source>
        <dbReference type="Google" id="ProtNLM"/>
    </source>
</evidence>
<reference evidence="6" key="1">
    <citation type="journal article" date="2019" name="Int. J. Syst. Evol. Microbiol.">
        <title>The Global Catalogue of Microorganisms (GCM) 10K type strain sequencing project: providing services to taxonomists for standard genome sequencing and annotation.</title>
        <authorList>
            <consortium name="The Broad Institute Genomics Platform"/>
            <consortium name="The Broad Institute Genome Sequencing Center for Infectious Disease"/>
            <person name="Wu L."/>
            <person name="Ma J."/>
        </authorList>
    </citation>
    <scope>NUCLEOTIDE SEQUENCE [LARGE SCALE GENOMIC DNA]</scope>
    <source>
        <strain evidence="6">JCM 17926</strain>
    </source>
</reference>
<proteinExistence type="inferred from homology"/>
<sequence length="119" mass="13733">MLVRGSGVSDIAQVLGVSQVCVLRHLQRLAERAGPVAEKRHYERLQLDELWSYVGSKKRKRWFLYAYCPESKEIVAMVCGSRRAATVRKLSRKLGGVEVDWFCTDKWKAFQKVLPYENT</sequence>
<comment type="similarity">
    <text evidence="2">Belongs to the transposase 27 family.</text>
</comment>